<evidence type="ECO:0000313" key="1">
    <source>
        <dbReference type="EMBL" id="KIO30447.1"/>
    </source>
</evidence>
<dbReference type="Proteomes" id="UP000054248">
    <property type="component" value="Unassembled WGS sequence"/>
</dbReference>
<reference evidence="2" key="2">
    <citation type="submission" date="2015-01" db="EMBL/GenBank/DDBJ databases">
        <title>Evolutionary Origins and Diversification of the Mycorrhizal Mutualists.</title>
        <authorList>
            <consortium name="DOE Joint Genome Institute"/>
            <consortium name="Mycorrhizal Genomics Consortium"/>
            <person name="Kohler A."/>
            <person name="Kuo A."/>
            <person name="Nagy L.G."/>
            <person name="Floudas D."/>
            <person name="Copeland A."/>
            <person name="Barry K.W."/>
            <person name="Cichocki N."/>
            <person name="Veneault-Fourrey C."/>
            <person name="LaButti K."/>
            <person name="Lindquist E.A."/>
            <person name="Lipzen A."/>
            <person name="Lundell T."/>
            <person name="Morin E."/>
            <person name="Murat C."/>
            <person name="Riley R."/>
            <person name="Ohm R."/>
            <person name="Sun H."/>
            <person name="Tunlid A."/>
            <person name="Henrissat B."/>
            <person name="Grigoriev I.V."/>
            <person name="Hibbett D.S."/>
            <person name="Martin F."/>
        </authorList>
    </citation>
    <scope>NUCLEOTIDE SEQUENCE [LARGE SCALE GENOMIC DNA]</scope>
    <source>
        <strain evidence="2">MUT 4182</strain>
    </source>
</reference>
<name>A0A0C3M9S5_9AGAM</name>
<dbReference type="STRING" id="1051891.A0A0C3M9S5"/>
<accession>A0A0C3M9S5</accession>
<protein>
    <submittedName>
        <fullName evidence="1">Uncharacterized protein</fullName>
    </submittedName>
</protein>
<evidence type="ECO:0000313" key="2">
    <source>
        <dbReference type="Proteomes" id="UP000054248"/>
    </source>
</evidence>
<gene>
    <name evidence="1" type="ORF">M407DRAFT_20507</name>
</gene>
<sequence length="116" mass="13243">MSLGFLKSATADVALSDEEYVMNERRRFVPLSVSPFRKPQLPGNCGEISTEREVEPPPEWLELAGDLTWTATFSSLRSNTTVTEPIAAWNYAVFFGLTWHLWATQTTYDIKYYTNN</sequence>
<dbReference type="OrthoDB" id="3268612at2759"/>
<organism evidence="1 2">
    <name type="scientific">Tulasnella calospora MUT 4182</name>
    <dbReference type="NCBI Taxonomy" id="1051891"/>
    <lineage>
        <taxon>Eukaryota</taxon>
        <taxon>Fungi</taxon>
        <taxon>Dikarya</taxon>
        <taxon>Basidiomycota</taxon>
        <taxon>Agaricomycotina</taxon>
        <taxon>Agaricomycetes</taxon>
        <taxon>Cantharellales</taxon>
        <taxon>Tulasnellaceae</taxon>
        <taxon>Tulasnella</taxon>
    </lineage>
</organism>
<proteinExistence type="predicted"/>
<dbReference type="HOGENOM" id="CLU_2098626_0_0_1"/>
<dbReference type="EMBL" id="KN822972">
    <property type="protein sequence ID" value="KIO30447.1"/>
    <property type="molecule type" value="Genomic_DNA"/>
</dbReference>
<dbReference type="AlphaFoldDB" id="A0A0C3M9S5"/>
<reference evidence="1 2" key="1">
    <citation type="submission" date="2014-04" db="EMBL/GenBank/DDBJ databases">
        <authorList>
            <consortium name="DOE Joint Genome Institute"/>
            <person name="Kuo A."/>
            <person name="Girlanda M."/>
            <person name="Perotto S."/>
            <person name="Kohler A."/>
            <person name="Nagy L.G."/>
            <person name="Floudas D."/>
            <person name="Copeland A."/>
            <person name="Barry K.W."/>
            <person name="Cichocki N."/>
            <person name="Veneault-Fourrey C."/>
            <person name="LaButti K."/>
            <person name="Lindquist E.A."/>
            <person name="Lipzen A."/>
            <person name="Lundell T."/>
            <person name="Morin E."/>
            <person name="Murat C."/>
            <person name="Sun H."/>
            <person name="Tunlid A."/>
            <person name="Henrissat B."/>
            <person name="Grigoriev I.V."/>
            <person name="Hibbett D.S."/>
            <person name="Martin F."/>
            <person name="Nordberg H.P."/>
            <person name="Cantor M.N."/>
            <person name="Hua S.X."/>
        </authorList>
    </citation>
    <scope>NUCLEOTIDE SEQUENCE [LARGE SCALE GENOMIC DNA]</scope>
    <source>
        <strain evidence="1 2">MUT 4182</strain>
    </source>
</reference>
<keyword evidence="2" id="KW-1185">Reference proteome</keyword>